<dbReference type="Gene3D" id="3.30.700.40">
    <property type="match status" value="1"/>
</dbReference>
<accession>A0ABR9L5D7</accession>
<dbReference type="PROSITE" id="PS50975">
    <property type="entry name" value="ATP_GRASP"/>
    <property type="match status" value="1"/>
</dbReference>
<dbReference type="GO" id="GO:0003989">
    <property type="term" value="F:acetyl-CoA carboxylase activity"/>
    <property type="evidence" value="ECO:0007669"/>
    <property type="project" value="UniProtKB-EC"/>
</dbReference>
<dbReference type="Proteomes" id="UP000656548">
    <property type="component" value="Unassembled WGS sequence"/>
</dbReference>
<gene>
    <name evidence="11" type="ORF">H4W30_002981</name>
</gene>
<dbReference type="SUPFAM" id="SSF51246">
    <property type="entry name" value="Rudiment single hybrid motif"/>
    <property type="match status" value="1"/>
</dbReference>
<dbReference type="Gene3D" id="2.40.50.100">
    <property type="match status" value="1"/>
</dbReference>
<evidence type="ECO:0000313" key="12">
    <source>
        <dbReference type="Proteomes" id="UP000656548"/>
    </source>
</evidence>
<evidence type="ECO:0000256" key="6">
    <source>
        <dbReference type="ARBA" id="ARBA00023267"/>
    </source>
</evidence>
<dbReference type="EMBL" id="JADBEJ010000004">
    <property type="protein sequence ID" value="MBE1575934.1"/>
    <property type="molecule type" value="Genomic_DNA"/>
</dbReference>
<evidence type="ECO:0000256" key="3">
    <source>
        <dbReference type="ARBA" id="ARBA00022598"/>
    </source>
</evidence>
<evidence type="ECO:0000313" key="11">
    <source>
        <dbReference type="EMBL" id="MBE1575934.1"/>
    </source>
</evidence>
<keyword evidence="5 7" id="KW-0067">ATP-binding</keyword>
<dbReference type="InterPro" id="IPR005481">
    <property type="entry name" value="BC-like_N"/>
</dbReference>
<dbReference type="PANTHER" id="PTHR18866">
    <property type="entry name" value="CARBOXYLASE:PYRUVATE/ACETYL-COA/PROPIONYL-COA CARBOXYLASE"/>
    <property type="match status" value="1"/>
</dbReference>
<evidence type="ECO:0000256" key="1">
    <source>
        <dbReference type="ARBA" id="ARBA00001953"/>
    </source>
</evidence>
<comment type="caution">
    <text evidence="11">The sequence shown here is derived from an EMBL/GenBank/DDBJ whole genome shotgun (WGS) entry which is preliminary data.</text>
</comment>
<organism evidence="11 12">
    <name type="scientific">Amycolatopsis roodepoortensis</name>
    <dbReference type="NCBI Taxonomy" id="700274"/>
    <lineage>
        <taxon>Bacteria</taxon>
        <taxon>Bacillati</taxon>
        <taxon>Actinomycetota</taxon>
        <taxon>Actinomycetes</taxon>
        <taxon>Pseudonocardiales</taxon>
        <taxon>Pseudonocardiaceae</taxon>
        <taxon>Amycolatopsis</taxon>
    </lineage>
</organism>
<dbReference type="PROSITE" id="PS00867">
    <property type="entry name" value="CPSASE_2"/>
    <property type="match status" value="1"/>
</dbReference>
<dbReference type="InterPro" id="IPR011054">
    <property type="entry name" value="Rudment_hybrid_motif"/>
</dbReference>
<name>A0ABR9L5D7_9PSEU</name>
<dbReference type="SUPFAM" id="SSF51230">
    <property type="entry name" value="Single hybrid motif"/>
    <property type="match status" value="1"/>
</dbReference>
<dbReference type="Gene3D" id="3.30.470.20">
    <property type="entry name" value="ATP-grasp fold, B domain"/>
    <property type="match status" value="1"/>
</dbReference>
<sequence length="661" mass="69307">MFDTVLVANRGEIAVRVIRSLQGLGIRSVAVYSDADADARHVREAHTAVRIGPAEAAKSYLSIPAIVQAAVDTGAQAVHPGYGFLAENAEFARACADAGLVFIGPPVEAIDAMGDKIRAKATVSKAGVPVVPGASDVDIPEGGFAAAAEKVGFPLLLKPSAGGGGKGMRLVNELSELDAAVESARREAKGSFGDDTLLMERFVTTPRHIEIQVLADTHGNVIHLGERECSLQRRHQKIIEEAPSVLLDEATRAKMGASAVEAARSVGYVGAGTVEFIVSATAPDEFFFMEMNTRLQVEHPVTELVTGLDLVEWQVKIAAGDVLTVSQDDVRLAGHAVEARVYAEDPARGFIPTGGTVLAVHEPSGEGVRVDSWMSEGAVIGSNYDPMLAKVIAWGPDRAAALHRLDLALADTALLGVGTNVAFLRGLLADGDVRDGKLDTGLVDRRLSTLVSEEVPPEFFVAAALDRLLSLQPQGSVIDPWDVPDGWRLGGSGGIDFALKSGSSEVVVRVQGTPANARVSVDGAEPIRVSARREGDLLEVRHPTGFHRYRHAAGAGRTVWLARDGHSFAIGERERLRSAAGAAGGAGPVTSPMPGTVLVVKAAAGDVVSAGTPLVVVEAMKMEHTITAPIDGVVSELPVRAGQQVALDETVAVVTPQKDEQ</sequence>
<dbReference type="InterPro" id="IPR011764">
    <property type="entry name" value="Biotin_carboxylation_dom"/>
</dbReference>
<dbReference type="Pfam" id="PF00364">
    <property type="entry name" value="Biotin_lipoyl"/>
    <property type="match status" value="1"/>
</dbReference>
<dbReference type="RefSeq" id="WP_192743337.1">
    <property type="nucleotide sequence ID" value="NZ_JADBEJ010000004.1"/>
</dbReference>
<evidence type="ECO:0000256" key="4">
    <source>
        <dbReference type="ARBA" id="ARBA00022741"/>
    </source>
</evidence>
<dbReference type="InterPro" id="IPR048429">
    <property type="entry name" value="MCC_alpha_BT"/>
</dbReference>
<dbReference type="Pfam" id="PF21139">
    <property type="entry name" value="BT_MCC_alpha"/>
    <property type="match status" value="1"/>
</dbReference>
<dbReference type="InterPro" id="IPR050856">
    <property type="entry name" value="Biotin_carboxylase_complex"/>
</dbReference>
<dbReference type="PROSITE" id="PS00188">
    <property type="entry name" value="BIOTIN"/>
    <property type="match status" value="1"/>
</dbReference>
<dbReference type="InterPro" id="IPR011053">
    <property type="entry name" value="Single_hybrid_motif"/>
</dbReference>
<evidence type="ECO:0000259" key="8">
    <source>
        <dbReference type="PROSITE" id="PS50968"/>
    </source>
</evidence>
<reference evidence="11 12" key="1">
    <citation type="submission" date="2020-10" db="EMBL/GenBank/DDBJ databases">
        <title>Sequencing the genomes of 1000 actinobacteria strains.</title>
        <authorList>
            <person name="Klenk H.-P."/>
        </authorList>
    </citation>
    <scope>NUCLEOTIDE SEQUENCE [LARGE SCALE GENOMIC DNA]</scope>
    <source>
        <strain evidence="11 12">DSM 46661</strain>
    </source>
</reference>
<dbReference type="Pfam" id="PF02786">
    <property type="entry name" value="CPSase_L_D2"/>
    <property type="match status" value="1"/>
</dbReference>
<comment type="cofactor">
    <cofactor evidence="1">
        <name>biotin</name>
        <dbReference type="ChEBI" id="CHEBI:57586"/>
    </cofactor>
</comment>
<keyword evidence="4 7" id="KW-0547">Nucleotide-binding</keyword>
<feature type="domain" description="Lipoyl-binding" evidence="8">
    <location>
        <begin position="580"/>
        <end position="655"/>
    </location>
</feature>
<evidence type="ECO:0000256" key="2">
    <source>
        <dbReference type="ARBA" id="ARBA00013263"/>
    </source>
</evidence>
<dbReference type="InterPro" id="IPR005482">
    <property type="entry name" value="Biotin_COase_C"/>
</dbReference>
<dbReference type="InterPro" id="IPR016185">
    <property type="entry name" value="PreATP-grasp_dom_sf"/>
</dbReference>
<evidence type="ECO:0000256" key="5">
    <source>
        <dbReference type="ARBA" id="ARBA00022840"/>
    </source>
</evidence>
<evidence type="ECO:0000259" key="9">
    <source>
        <dbReference type="PROSITE" id="PS50975"/>
    </source>
</evidence>
<dbReference type="SUPFAM" id="SSF52440">
    <property type="entry name" value="PreATP-grasp domain"/>
    <property type="match status" value="1"/>
</dbReference>
<dbReference type="SUPFAM" id="SSF56059">
    <property type="entry name" value="Glutathione synthetase ATP-binding domain-like"/>
    <property type="match status" value="1"/>
</dbReference>
<dbReference type="InterPro" id="IPR001882">
    <property type="entry name" value="Biotin_BS"/>
</dbReference>
<dbReference type="InterPro" id="IPR005479">
    <property type="entry name" value="CPAse_ATP-bd"/>
</dbReference>
<feature type="domain" description="Biotin carboxylation" evidence="10">
    <location>
        <begin position="1"/>
        <end position="448"/>
    </location>
</feature>
<dbReference type="InterPro" id="IPR011761">
    <property type="entry name" value="ATP-grasp"/>
</dbReference>
<dbReference type="Pfam" id="PF02785">
    <property type="entry name" value="Biotin_carb_C"/>
    <property type="match status" value="1"/>
</dbReference>
<dbReference type="EC" id="6.3.4.14" evidence="2"/>
<keyword evidence="6" id="KW-0092">Biotin</keyword>
<dbReference type="CDD" id="cd06850">
    <property type="entry name" value="biotinyl_domain"/>
    <property type="match status" value="1"/>
</dbReference>
<proteinExistence type="predicted"/>
<evidence type="ECO:0000259" key="10">
    <source>
        <dbReference type="PROSITE" id="PS50979"/>
    </source>
</evidence>
<dbReference type="PANTHER" id="PTHR18866:SF33">
    <property type="entry name" value="METHYLCROTONOYL-COA CARBOXYLASE SUBUNIT ALPHA, MITOCHONDRIAL-RELATED"/>
    <property type="match status" value="1"/>
</dbReference>
<dbReference type="PROSITE" id="PS50968">
    <property type="entry name" value="BIOTINYL_LIPOYL"/>
    <property type="match status" value="1"/>
</dbReference>
<feature type="domain" description="ATP-grasp" evidence="9">
    <location>
        <begin position="120"/>
        <end position="319"/>
    </location>
</feature>
<dbReference type="SMART" id="SM00878">
    <property type="entry name" value="Biotin_carb_C"/>
    <property type="match status" value="1"/>
</dbReference>
<keyword evidence="12" id="KW-1185">Reference proteome</keyword>
<evidence type="ECO:0000256" key="7">
    <source>
        <dbReference type="PROSITE-ProRule" id="PRU00409"/>
    </source>
</evidence>
<dbReference type="PROSITE" id="PS00866">
    <property type="entry name" value="CPSASE_1"/>
    <property type="match status" value="1"/>
</dbReference>
<dbReference type="InterPro" id="IPR000089">
    <property type="entry name" value="Biotin_lipoyl"/>
</dbReference>
<dbReference type="GO" id="GO:0004075">
    <property type="term" value="F:biotin carboxylase activity"/>
    <property type="evidence" value="ECO:0007669"/>
    <property type="project" value="UniProtKB-EC"/>
</dbReference>
<keyword evidence="3 11" id="KW-0436">Ligase</keyword>
<dbReference type="Pfam" id="PF00289">
    <property type="entry name" value="Biotin_carb_N"/>
    <property type="match status" value="1"/>
</dbReference>
<dbReference type="PROSITE" id="PS50979">
    <property type="entry name" value="BC"/>
    <property type="match status" value="1"/>
</dbReference>
<protein>
    <recommendedName>
        <fullName evidence="2">biotin carboxylase</fullName>
        <ecNumber evidence="2">6.3.4.14</ecNumber>
    </recommendedName>
</protein>
<dbReference type="GO" id="GO:0004658">
    <property type="term" value="F:propionyl-CoA carboxylase activity"/>
    <property type="evidence" value="ECO:0007669"/>
    <property type="project" value="UniProtKB-EC"/>
</dbReference>